<dbReference type="Proteomes" id="UP000243338">
    <property type="component" value="Unassembled WGS sequence"/>
</dbReference>
<dbReference type="GO" id="GO:0003824">
    <property type="term" value="F:catalytic activity"/>
    <property type="evidence" value="ECO:0007669"/>
    <property type="project" value="InterPro"/>
</dbReference>
<evidence type="ECO:0000259" key="1">
    <source>
        <dbReference type="PROSITE" id="PS51918"/>
    </source>
</evidence>
<dbReference type="GO" id="GO:0051536">
    <property type="term" value="F:iron-sulfur cluster binding"/>
    <property type="evidence" value="ECO:0007669"/>
    <property type="project" value="InterPro"/>
</dbReference>
<feature type="domain" description="Radical SAM core" evidence="1">
    <location>
        <begin position="188"/>
        <end position="451"/>
    </location>
</feature>
<protein>
    <submittedName>
        <fullName evidence="2">Radical SAM superfamily enzyme with C-terminal helix-hairpin-helix motif</fullName>
    </submittedName>
</protein>
<sequence>MYPSILIPMRTVIVDGYVDEPACFGVPPYISPYIRYIAGAMRERGITEDDIHYFTIDGLRTATPEDVLALKKADLVVILSGITVPGKYLRSSPITPGEIENICSLSSGLKVIGGPIRLGFSKEGGTGAKELGIEAEDVVIAKKDIEAFVYDLFENVSLLDPEDIEHRLRTVEEIGMWSRLGAFIIERHPDYPYVMCELETYRGCGRKIHCSFCTERFYGPSDYRPVSDVVDEVSSLYAAGARYFRIGRQPDLFSFHARDIGADILQPDPSVLELLYSGIRKVAPELKVLHMDNANPATIAAYPEQSLEIMKTIIRHHTSGDIAALGMETADPNVVRANDLKAMPEDVLDVIKMINEVGASRGSSGLPELLPGLNFVHGLPGETKNTFGMNYAFLKSVLDSGLLVRRINIRQVMAFPDTRVYGNDELVGKHKKVFLKYKEKIRKEIDLPMLRKVVPKGTVLRDVMCEVHDESSKNELTFGRQFGSYPLLVGIPLTLPLGKFTDVVIVGHGQRSVKAIPYPLEINSAPLSVIREIPGISDLEASNIYSGVPYANENEILGKVQDVEKLLKYVVV</sequence>
<dbReference type="Gene3D" id="3.80.30.20">
    <property type="entry name" value="tm_1862 like domain"/>
    <property type="match status" value="1"/>
</dbReference>
<dbReference type="PROSITE" id="PS51918">
    <property type="entry name" value="RADICAL_SAM"/>
    <property type="match status" value="1"/>
</dbReference>
<dbReference type="SFLD" id="SFLDG01082">
    <property type="entry name" value="B12-binding_domain_containing"/>
    <property type="match status" value="1"/>
</dbReference>
<dbReference type="InterPro" id="IPR007197">
    <property type="entry name" value="rSAM"/>
</dbReference>
<evidence type="ECO:0000313" key="3">
    <source>
        <dbReference type="Proteomes" id="UP000243338"/>
    </source>
</evidence>
<dbReference type="PANTHER" id="PTHR43324">
    <property type="match status" value="1"/>
</dbReference>
<accession>A0A1H9ZES2</accession>
<dbReference type="AlphaFoldDB" id="A0A1H9ZES2"/>
<dbReference type="EMBL" id="FOHQ01000002">
    <property type="protein sequence ID" value="SES80154.1"/>
    <property type="molecule type" value="Genomic_DNA"/>
</dbReference>
<dbReference type="InterPro" id="IPR023404">
    <property type="entry name" value="rSAM_horseshoe"/>
</dbReference>
<name>A0A1H9ZES2_9EURY</name>
<proteinExistence type="predicted"/>
<dbReference type="SFLD" id="SFLDS00029">
    <property type="entry name" value="Radical_SAM"/>
    <property type="match status" value="1"/>
</dbReference>
<reference evidence="3" key="1">
    <citation type="submission" date="2016-10" db="EMBL/GenBank/DDBJ databases">
        <authorList>
            <person name="Varghese N."/>
            <person name="Submissions S."/>
        </authorList>
    </citation>
    <scope>NUCLEOTIDE SEQUENCE [LARGE SCALE GENOMIC DNA]</scope>
    <source>
        <strain evidence="3">SLH 33</strain>
    </source>
</reference>
<gene>
    <name evidence="2" type="ORF">SAMN04488587_1073</name>
</gene>
<organism evidence="2 3">
    <name type="scientific">Methanococcoides vulcani</name>
    <dbReference type="NCBI Taxonomy" id="1353158"/>
    <lineage>
        <taxon>Archaea</taxon>
        <taxon>Methanobacteriati</taxon>
        <taxon>Methanobacteriota</taxon>
        <taxon>Stenosarchaea group</taxon>
        <taxon>Methanomicrobia</taxon>
        <taxon>Methanosarcinales</taxon>
        <taxon>Methanosarcinaceae</taxon>
        <taxon>Methanococcoides</taxon>
    </lineage>
</organism>
<dbReference type="PANTHER" id="PTHR43324:SF1">
    <property type="entry name" value="RADICAL SAM CORE DOMAIN-CONTAINING PROTEIN"/>
    <property type="match status" value="1"/>
</dbReference>
<evidence type="ECO:0000313" key="2">
    <source>
        <dbReference type="EMBL" id="SES80154.1"/>
    </source>
</evidence>
<dbReference type="SUPFAM" id="SSF102114">
    <property type="entry name" value="Radical SAM enzymes"/>
    <property type="match status" value="1"/>
</dbReference>
<dbReference type="SMART" id="SM00729">
    <property type="entry name" value="Elp3"/>
    <property type="match status" value="1"/>
</dbReference>
<keyword evidence="3" id="KW-1185">Reference proteome</keyword>
<dbReference type="STRING" id="1353158.SAMN04488587_1073"/>
<dbReference type="InterPro" id="IPR058240">
    <property type="entry name" value="rSAM_sf"/>
</dbReference>
<dbReference type="InterPro" id="IPR006638">
    <property type="entry name" value="Elp3/MiaA/NifB-like_rSAM"/>
</dbReference>